<comment type="catalytic activity">
    <reaction evidence="24">
        <text>decanoyl-CoA + H2O = decanoate + CoA + H(+)</text>
        <dbReference type="Rhea" id="RHEA:40059"/>
        <dbReference type="ChEBI" id="CHEBI:15377"/>
        <dbReference type="ChEBI" id="CHEBI:15378"/>
        <dbReference type="ChEBI" id="CHEBI:27689"/>
        <dbReference type="ChEBI" id="CHEBI:57287"/>
        <dbReference type="ChEBI" id="CHEBI:61430"/>
    </reaction>
    <physiologicalReaction direction="left-to-right" evidence="24">
        <dbReference type="Rhea" id="RHEA:40060"/>
    </physiologicalReaction>
</comment>
<dbReference type="EMBL" id="VZTN01020298">
    <property type="protein sequence ID" value="NXS84108.1"/>
    <property type="molecule type" value="Genomic_DNA"/>
</dbReference>
<keyword evidence="8" id="KW-0999">Mitochondrion inner membrane</keyword>
<evidence type="ECO:0000256" key="15">
    <source>
        <dbReference type="ARBA" id="ARBA00023273"/>
    </source>
</evidence>
<accession>A0A7L2XQS1</accession>
<keyword evidence="15" id="KW-0966">Cell projection</keyword>
<organism evidence="28 29">
    <name type="scientific">Erpornis zantholeuca</name>
    <dbReference type="NCBI Taxonomy" id="1112836"/>
    <lineage>
        <taxon>Eukaryota</taxon>
        <taxon>Metazoa</taxon>
        <taxon>Chordata</taxon>
        <taxon>Craniata</taxon>
        <taxon>Vertebrata</taxon>
        <taxon>Euteleostomi</taxon>
        <taxon>Archelosauria</taxon>
        <taxon>Archosauria</taxon>
        <taxon>Dinosauria</taxon>
        <taxon>Saurischia</taxon>
        <taxon>Theropoda</taxon>
        <taxon>Coelurosauria</taxon>
        <taxon>Aves</taxon>
        <taxon>Neognathae</taxon>
        <taxon>Neoaves</taxon>
        <taxon>Telluraves</taxon>
        <taxon>Australaves</taxon>
        <taxon>Passeriformes</taxon>
        <taxon>Sylvioidea</taxon>
        <taxon>Timaliidae</taxon>
        <taxon>Erpornis</taxon>
    </lineage>
</organism>
<comment type="catalytic activity">
    <reaction evidence="25">
        <text>dodecanoyl-CoA + H2O = dodecanoate + CoA + H(+)</text>
        <dbReference type="Rhea" id="RHEA:30135"/>
        <dbReference type="ChEBI" id="CHEBI:15377"/>
        <dbReference type="ChEBI" id="CHEBI:15378"/>
        <dbReference type="ChEBI" id="CHEBI:18262"/>
        <dbReference type="ChEBI" id="CHEBI:57287"/>
        <dbReference type="ChEBI" id="CHEBI:57375"/>
    </reaction>
    <physiologicalReaction direction="left-to-right" evidence="25">
        <dbReference type="Rhea" id="RHEA:30136"/>
    </physiologicalReaction>
</comment>
<dbReference type="InterPro" id="IPR006683">
    <property type="entry name" value="Thioestr_dom"/>
</dbReference>
<evidence type="ECO:0000256" key="3">
    <source>
        <dbReference type="ARBA" id="ARBA00004632"/>
    </source>
</evidence>
<feature type="non-terminal residue" evidence="28">
    <location>
        <position position="130"/>
    </location>
</feature>
<dbReference type="AlphaFoldDB" id="A0A7L2XQS1"/>
<dbReference type="GO" id="GO:0005743">
    <property type="term" value="C:mitochondrial inner membrane"/>
    <property type="evidence" value="ECO:0007669"/>
    <property type="project" value="UniProtKB-SubCell"/>
</dbReference>
<keyword evidence="11" id="KW-0809">Transit peptide</keyword>
<dbReference type="GO" id="GO:0016787">
    <property type="term" value="F:hydrolase activity"/>
    <property type="evidence" value="ECO:0007669"/>
    <property type="project" value="UniProtKB-KW"/>
</dbReference>
<dbReference type="GO" id="GO:0032587">
    <property type="term" value="C:ruffle membrane"/>
    <property type="evidence" value="ECO:0007669"/>
    <property type="project" value="UniProtKB-SubCell"/>
</dbReference>
<keyword evidence="5" id="KW-1003">Cell membrane</keyword>
<protein>
    <recommendedName>
        <fullName evidence="20">Acyl-coenzyme A thioesterase THEM4</fullName>
        <ecNumber evidence="19">3.1.2.2</ecNumber>
    </recommendedName>
    <alternativeName>
        <fullName evidence="21">Thioesterase superfamily member 4</fullName>
    </alternativeName>
</protein>
<comment type="caution">
    <text evidence="28">The sequence shown here is derived from an EMBL/GenBank/DDBJ whole genome shotgun (WGS) entry which is preliminary data.</text>
</comment>
<evidence type="ECO:0000256" key="2">
    <source>
        <dbReference type="ARBA" id="ARBA00004569"/>
    </source>
</evidence>
<evidence type="ECO:0000256" key="6">
    <source>
        <dbReference type="ARBA" id="ARBA00022490"/>
    </source>
</evidence>
<evidence type="ECO:0000256" key="16">
    <source>
        <dbReference type="ARBA" id="ARBA00035852"/>
    </source>
</evidence>
<evidence type="ECO:0000256" key="4">
    <source>
        <dbReference type="ARBA" id="ARBA00004637"/>
    </source>
</evidence>
<evidence type="ECO:0000256" key="21">
    <source>
        <dbReference type="ARBA" id="ARBA00043210"/>
    </source>
</evidence>
<comment type="similarity">
    <text evidence="18">Belongs to the THEM4/THEM5 thioesterase family.</text>
</comment>
<evidence type="ECO:0000256" key="26">
    <source>
        <dbReference type="ARBA" id="ARBA00048180"/>
    </source>
</evidence>
<keyword evidence="14" id="KW-0472">Membrane</keyword>
<comment type="catalytic activity">
    <reaction evidence="23">
        <text>hexadecanoyl-CoA + H2O = hexadecanoate + CoA + H(+)</text>
        <dbReference type="Rhea" id="RHEA:16645"/>
        <dbReference type="ChEBI" id="CHEBI:7896"/>
        <dbReference type="ChEBI" id="CHEBI:15377"/>
        <dbReference type="ChEBI" id="CHEBI:15378"/>
        <dbReference type="ChEBI" id="CHEBI:57287"/>
        <dbReference type="ChEBI" id="CHEBI:57379"/>
        <dbReference type="EC" id="3.1.2.2"/>
    </reaction>
    <physiologicalReaction direction="left-to-right" evidence="23">
        <dbReference type="Rhea" id="RHEA:16646"/>
    </physiologicalReaction>
</comment>
<comment type="catalytic activity">
    <reaction evidence="26">
        <text>tetradecanoyl-CoA + H2O = tetradecanoate + CoA + H(+)</text>
        <dbReference type="Rhea" id="RHEA:40119"/>
        <dbReference type="ChEBI" id="CHEBI:15377"/>
        <dbReference type="ChEBI" id="CHEBI:15378"/>
        <dbReference type="ChEBI" id="CHEBI:30807"/>
        <dbReference type="ChEBI" id="CHEBI:57287"/>
        <dbReference type="ChEBI" id="CHEBI:57385"/>
    </reaction>
    <physiologicalReaction direction="left-to-right" evidence="26">
        <dbReference type="Rhea" id="RHEA:40120"/>
    </physiologicalReaction>
</comment>
<keyword evidence="12" id="KW-0443">Lipid metabolism</keyword>
<evidence type="ECO:0000256" key="12">
    <source>
        <dbReference type="ARBA" id="ARBA00023098"/>
    </source>
</evidence>
<comment type="catalytic activity">
    <reaction evidence="16">
        <text>(5Z,8Z,11Z,14Z)-eicosatetraenoyl-CoA + H2O = (5Z,8Z,11Z,14Z)-eicosatetraenoate + CoA + H(+)</text>
        <dbReference type="Rhea" id="RHEA:40151"/>
        <dbReference type="ChEBI" id="CHEBI:15377"/>
        <dbReference type="ChEBI" id="CHEBI:15378"/>
        <dbReference type="ChEBI" id="CHEBI:32395"/>
        <dbReference type="ChEBI" id="CHEBI:57287"/>
        <dbReference type="ChEBI" id="CHEBI:57368"/>
    </reaction>
    <physiologicalReaction direction="left-to-right" evidence="16">
        <dbReference type="Rhea" id="RHEA:40152"/>
    </physiologicalReaction>
</comment>
<dbReference type="EC" id="3.1.2.2" evidence="19"/>
<evidence type="ECO:0000256" key="9">
    <source>
        <dbReference type="ARBA" id="ARBA00022801"/>
    </source>
</evidence>
<dbReference type="InterPro" id="IPR052365">
    <property type="entry name" value="THEM4/THEM5_acyl-CoA_thioest"/>
</dbReference>
<feature type="domain" description="Thioesterase" evidence="27">
    <location>
        <begin position="42"/>
        <end position="114"/>
    </location>
</feature>
<dbReference type="PANTHER" id="PTHR12418:SF19">
    <property type="entry name" value="ACYL-COENZYME A THIOESTERASE THEM4"/>
    <property type="match status" value="1"/>
</dbReference>
<evidence type="ECO:0000256" key="7">
    <source>
        <dbReference type="ARBA" id="ARBA00022703"/>
    </source>
</evidence>
<evidence type="ECO:0000256" key="13">
    <source>
        <dbReference type="ARBA" id="ARBA00023128"/>
    </source>
</evidence>
<keyword evidence="9" id="KW-0378">Hydrolase</keyword>
<keyword evidence="13" id="KW-0496">Mitochondrion</keyword>
<reference evidence="28 29" key="1">
    <citation type="submission" date="2019-09" db="EMBL/GenBank/DDBJ databases">
        <title>Bird 10,000 Genomes (B10K) Project - Family phase.</title>
        <authorList>
            <person name="Zhang G."/>
        </authorList>
    </citation>
    <scope>NUCLEOTIDE SEQUENCE [LARGE SCALE GENOMIC DNA]</scope>
    <source>
        <strain evidence="28">B10K-DU-002-58</strain>
        <tissue evidence="28">Muscle</tissue>
    </source>
</reference>
<dbReference type="SUPFAM" id="SSF54637">
    <property type="entry name" value="Thioesterase/thiol ester dehydrase-isomerase"/>
    <property type="match status" value="1"/>
</dbReference>
<sequence length="130" mass="13909">RLFPRAIEGDGDGFEFVMFLNVPKGHLRCLCQTGPFLEGHPGLTHGGAIATIVDTSLGALALVLGGRVVTANLSLDFLAPVPLGSVLLLEAFLQRREGRKLFLGCDLRDADGDTLRARATGLFIQQDPPK</sequence>
<evidence type="ECO:0000256" key="10">
    <source>
        <dbReference type="ARBA" id="ARBA00022832"/>
    </source>
</evidence>
<evidence type="ECO:0000313" key="29">
    <source>
        <dbReference type="Proteomes" id="UP000545329"/>
    </source>
</evidence>
<name>A0A7L2XQS1_9PASS</name>
<comment type="catalytic activity">
    <reaction evidence="22">
        <text>octanoyl-CoA + H2O = octanoate + CoA + H(+)</text>
        <dbReference type="Rhea" id="RHEA:30143"/>
        <dbReference type="ChEBI" id="CHEBI:15377"/>
        <dbReference type="ChEBI" id="CHEBI:15378"/>
        <dbReference type="ChEBI" id="CHEBI:25646"/>
        <dbReference type="ChEBI" id="CHEBI:57287"/>
        <dbReference type="ChEBI" id="CHEBI:57386"/>
    </reaction>
    <physiologicalReaction direction="left-to-right" evidence="22">
        <dbReference type="Rhea" id="RHEA:30144"/>
    </physiologicalReaction>
</comment>
<dbReference type="GO" id="GO:0006915">
    <property type="term" value="P:apoptotic process"/>
    <property type="evidence" value="ECO:0007669"/>
    <property type="project" value="UniProtKB-KW"/>
</dbReference>
<dbReference type="CDD" id="cd03443">
    <property type="entry name" value="PaaI_thioesterase"/>
    <property type="match status" value="1"/>
</dbReference>
<keyword evidence="10" id="KW-0276">Fatty acid metabolism</keyword>
<feature type="non-terminal residue" evidence="28">
    <location>
        <position position="1"/>
    </location>
</feature>
<evidence type="ECO:0000256" key="19">
    <source>
        <dbReference type="ARBA" id="ARBA00038848"/>
    </source>
</evidence>
<evidence type="ECO:0000256" key="25">
    <source>
        <dbReference type="ARBA" id="ARBA00048074"/>
    </source>
</evidence>
<dbReference type="PANTHER" id="PTHR12418">
    <property type="entry name" value="ACYL-COENZYME A THIOESTERASE THEM4"/>
    <property type="match status" value="1"/>
</dbReference>
<dbReference type="Pfam" id="PF03061">
    <property type="entry name" value="4HBT"/>
    <property type="match status" value="1"/>
</dbReference>
<evidence type="ECO:0000256" key="14">
    <source>
        <dbReference type="ARBA" id="ARBA00023136"/>
    </source>
</evidence>
<dbReference type="GO" id="GO:0006631">
    <property type="term" value="P:fatty acid metabolic process"/>
    <property type="evidence" value="ECO:0007669"/>
    <property type="project" value="UniProtKB-KW"/>
</dbReference>
<evidence type="ECO:0000259" key="27">
    <source>
        <dbReference type="Pfam" id="PF03061"/>
    </source>
</evidence>
<dbReference type="Proteomes" id="UP000545329">
    <property type="component" value="Unassembled WGS sequence"/>
</dbReference>
<keyword evidence="7" id="KW-0053">Apoptosis</keyword>
<evidence type="ECO:0000313" key="28">
    <source>
        <dbReference type="EMBL" id="NXS84108.1"/>
    </source>
</evidence>
<evidence type="ECO:0000256" key="11">
    <source>
        <dbReference type="ARBA" id="ARBA00022946"/>
    </source>
</evidence>
<dbReference type="GO" id="GO:0005758">
    <property type="term" value="C:mitochondrial intermembrane space"/>
    <property type="evidence" value="ECO:0007669"/>
    <property type="project" value="UniProtKB-SubCell"/>
</dbReference>
<evidence type="ECO:0000256" key="17">
    <source>
        <dbReference type="ARBA" id="ARBA00037002"/>
    </source>
</evidence>
<evidence type="ECO:0000256" key="8">
    <source>
        <dbReference type="ARBA" id="ARBA00022792"/>
    </source>
</evidence>
<keyword evidence="29" id="KW-1185">Reference proteome</keyword>
<dbReference type="Gene3D" id="3.10.129.10">
    <property type="entry name" value="Hotdog Thioesterase"/>
    <property type="match status" value="1"/>
</dbReference>
<comment type="catalytic activity">
    <reaction evidence="17">
        <text>(9Z)-octadecenoyl-CoA + H2O = (9Z)-octadecenoate + CoA + H(+)</text>
        <dbReference type="Rhea" id="RHEA:40139"/>
        <dbReference type="ChEBI" id="CHEBI:15377"/>
        <dbReference type="ChEBI" id="CHEBI:15378"/>
        <dbReference type="ChEBI" id="CHEBI:30823"/>
        <dbReference type="ChEBI" id="CHEBI:57287"/>
        <dbReference type="ChEBI" id="CHEBI:57387"/>
    </reaction>
    <physiologicalReaction direction="left-to-right" evidence="17">
        <dbReference type="Rhea" id="RHEA:40140"/>
    </physiologicalReaction>
</comment>
<proteinExistence type="inferred from homology"/>
<evidence type="ECO:0000256" key="22">
    <source>
        <dbReference type="ARBA" id="ARBA00047588"/>
    </source>
</evidence>
<evidence type="ECO:0000256" key="23">
    <source>
        <dbReference type="ARBA" id="ARBA00047734"/>
    </source>
</evidence>
<dbReference type="InterPro" id="IPR029069">
    <property type="entry name" value="HotDog_dom_sf"/>
</dbReference>
<comment type="subcellular location">
    <subcellularLocation>
        <location evidence="3">Cell projection</location>
        <location evidence="3">Ruffle membrane</location>
    </subcellularLocation>
    <subcellularLocation>
        <location evidence="1">Cytoplasm</location>
    </subcellularLocation>
    <subcellularLocation>
        <location evidence="4">Mitochondrion inner membrane</location>
        <topology evidence="4">Peripheral membrane protein</topology>
    </subcellularLocation>
    <subcellularLocation>
        <location evidence="2">Mitochondrion intermembrane space</location>
    </subcellularLocation>
</comment>
<keyword evidence="6" id="KW-0963">Cytoplasm</keyword>
<evidence type="ECO:0000256" key="5">
    <source>
        <dbReference type="ARBA" id="ARBA00022475"/>
    </source>
</evidence>
<dbReference type="OrthoDB" id="506431at2759"/>
<evidence type="ECO:0000256" key="1">
    <source>
        <dbReference type="ARBA" id="ARBA00004496"/>
    </source>
</evidence>
<evidence type="ECO:0000256" key="24">
    <source>
        <dbReference type="ARBA" id="ARBA00047969"/>
    </source>
</evidence>
<evidence type="ECO:0000256" key="20">
    <source>
        <dbReference type="ARBA" id="ARBA00040123"/>
    </source>
</evidence>
<evidence type="ECO:0000256" key="18">
    <source>
        <dbReference type="ARBA" id="ARBA00038456"/>
    </source>
</evidence>
<gene>
    <name evidence="28" type="primary">Them4</name>
    <name evidence="28" type="ORF">ERPZAN_R09792</name>
</gene>